<reference evidence="4 5" key="1">
    <citation type="submission" date="2020-05" db="EMBL/GenBank/DDBJ databases">
        <title>Descriptions of Corynebacterium xxxx sp. nov., Corynebacterium yyyy sp. nov. and Corynebacterium zzzz sp. nov.</title>
        <authorList>
            <person name="Zhang G."/>
        </authorList>
    </citation>
    <scope>NUCLEOTIDE SEQUENCE [LARGE SCALE GENOMIC DNA]</scope>
    <source>
        <strain evidence="3">Zg-913</strain>
        <strain evidence="4">zg-913</strain>
        <strain evidence="2">Zg-915</strain>
        <strain evidence="5">zg-915</strain>
    </source>
</reference>
<keyword evidence="4" id="KW-1185">Reference proteome</keyword>
<evidence type="ECO:0000313" key="5">
    <source>
        <dbReference type="Proteomes" id="UP000581408"/>
    </source>
</evidence>
<evidence type="ECO:0000313" key="3">
    <source>
        <dbReference type="EMBL" id="MBA1837410.1"/>
    </source>
</evidence>
<accession>A0A7V8UUB4</accession>
<feature type="compositionally biased region" description="Basic and acidic residues" evidence="1">
    <location>
        <begin position="54"/>
        <end position="64"/>
    </location>
</feature>
<dbReference type="Proteomes" id="UP000577408">
    <property type="component" value="Unassembled WGS sequence"/>
</dbReference>
<feature type="region of interest" description="Disordered" evidence="1">
    <location>
        <begin position="42"/>
        <end position="64"/>
    </location>
</feature>
<dbReference type="EMBL" id="JABFEE010000003">
    <property type="protein sequence ID" value="MBA1834940.1"/>
    <property type="molecule type" value="Genomic_DNA"/>
</dbReference>
<proteinExistence type="predicted"/>
<gene>
    <name evidence="3" type="ORF">HMA55_05755</name>
    <name evidence="2" type="ORF">HMC16_04230</name>
</gene>
<comment type="caution">
    <text evidence="3">The sequence shown here is derived from an EMBL/GenBank/DDBJ whole genome shotgun (WGS) entry which is preliminary data.</text>
</comment>
<evidence type="ECO:0000256" key="1">
    <source>
        <dbReference type="SAM" id="MobiDB-lite"/>
    </source>
</evidence>
<organism evidence="3 4">
    <name type="scientific">Corynebacterium wankanglinii</name>
    <dbReference type="NCBI Taxonomy" id="2735136"/>
    <lineage>
        <taxon>Bacteria</taxon>
        <taxon>Bacillati</taxon>
        <taxon>Actinomycetota</taxon>
        <taxon>Actinomycetes</taxon>
        <taxon>Mycobacteriales</taxon>
        <taxon>Corynebacteriaceae</taxon>
        <taxon>Corynebacterium</taxon>
    </lineage>
</organism>
<dbReference type="Proteomes" id="UP000581408">
    <property type="component" value="Unassembled WGS sequence"/>
</dbReference>
<evidence type="ECO:0000313" key="2">
    <source>
        <dbReference type="EMBL" id="MBA1834940.1"/>
    </source>
</evidence>
<protein>
    <submittedName>
        <fullName evidence="3">Uncharacterized protein</fullName>
    </submittedName>
</protein>
<sequence>MKKRRRAARIAEVDYDRTADSAATPWDDENPALDAEREVLLDDEEPGLTGRAFYDAERPPHYGE</sequence>
<name>A0A7V8UUB4_9CORY</name>
<accession>A0A838CK92</accession>
<dbReference type="RefSeq" id="WP_181192133.1">
    <property type="nucleotide sequence ID" value="NZ_JABFED010000003.1"/>
</dbReference>
<dbReference type="EMBL" id="JABFED010000003">
    <property type="protein sequence ID" value="MBA1837410.1"/>
    <property type="molecule type" value="Genomic_DNA"/>
</dbReference>
<dbReference type="AlphaFoldDB" id="A0A7V8UUB4"/>
<evidence type="ECO:0000313" key="4">
    <source>
        <dbReference type="Proteomes" id="UP000577408"/>
    </source>
</evidence>